<proteinExistence type="predicted"/>
<organism evidence="2 3">
    <name type="scientific">Prymnesium parvum</name>
    <name type="common">Toxic golden alga</name>
    <dbReference type="NCBI Taxonomy" id="97485"/>
    <lineage>
        <taxon>Eukaryota</taxon>
        <taxon>Haptista</taxon>
        <taxon>Haptophyta</taxon>
        <taxon>Prymnesiophyceae</taxon>
        <taxon>Prymnesiales</taxon>
        <taxon>Prymnesiaceae</taxon>
        <taxon>Prymnesium</taxon>
    </lineage>
</organism>
<protein>
    <recommendedName>
        <fullName evidence="4">START domain-containing protein</fullName>
    </recommendedName>
</protein>
<evidence type="ECO:0000313" key="3">
    <source>
        <dbReference type="Proteomes" id="UP001515480"/>
    </source>
</evidence>
<dbReference type="InterPro" id="IPR019639">
    <property type="entry name" value="DUF2505"/>
</dbReference>
<gene>
    <name evidence="2" type="ORF">AB1Y20_004388</name>
</gene>
<keyword evidence="3" id="KW-1185">Reference proteome</keyword>
<feature type="compositionally biased region" description="Low complexity" evidence="1">
    <location>
        <begin position="385"/>
        <end position="394"/>
    </location>
</feature>
<feature type="region of interest" description="Disordered" evidence="1">
    <location>
        <begin position="305"/>
        <end position="324"/>
    </location>
</feature>
<dbReference type="EMBL" id="JBGBPQ010000016">
    <property type="protein sequence ID" value="KAL1508273.1"/>
    <property type="molecule type" value="Genomic_DNA"/>
</dbReference>
<dbReference type="AlphaFoldDB" id="A0AB34IYA8"/>
<name>A0AB34IYA8_PRYPA</name>
<evidence type="ECO:0000256" key="1">
    <source>
        <dbReference type="SAM" id="MobiDB-lite"/>
    </source>
</evidence>
<sequence length="484" mass="52405">MCKKRSFTGSHSAEEMGTRVIPKGTVVHACDCSAADYWRLREHDGNGFDRFRAAADRNCHEVLSMQEEEGYIKRVSRVTACDNPIPCAMRKMLNVGDKFSFKITEHWWRDKYDAAHPLTMVTEPAVMAERIVVTGREWVEPTSATTCNLWFQLTVKVKIVGVGGAIAKGISDGTLGGYAAIPKHALAYLHRVREIEASGAAAPPEVSCSEKPPPCAKSDSLSSIKLDFSTLDAAQRLARHRSTSRLLAEGLVIAAADRAVRIQRAVRSHHSRENSVNLSFSKGSPSFTKGNSSFTKDNSSFTKDSFSFTKDTPPAPKKMPYDGRDISFNRVHDGLKKTLSSPYHACTSVLSAAENELPSSFASSFESKQGAYLAASRYTDRSPEAAAAAAAAEEGSGGGHEEEAACATGGEEHERRNSSPPESVGSVPAPPVASRDPSNDWRRESAMALRRLISSASESSDRPSRPSSPMPPPAIVSRLRGIYG</sequence>
<dbReference type="Pfam" id="PF10698">
    <property type="entry name" value="DUF2505"/>
    <property type="match status" value="1"/>
</dbReference>
<evidence type="ECO:0000313" key="2">
    <source>
        <dbReference type="EMBL" id="KAL1508273.1"/>
    </source>
</evidence>
<comment type="caution">
    <text evidence="2">The sequence shown here is derived from an EMBL/GenBank/DDBJ whole genome shotgun (WGS) entry which is preliminary data.</text>
</comment>
<accession>A0AB34IYA8</accession>
<reference evidence="2 3" key="1">
    <citation type="journal article" date="2024" name="Science">
        <title>Giant polyketide synthase enzymes in the biosynthesis of giant marine polyether toxins.</title>
        <authorList>
            <person name="Fallon T.R."/>
            <person name="Shende V.V."/>
            <person name="Wierzbicki I.H."/>
            <person name="Pendleton A.L."/>
            <person name="Watervoot N.F."/>
            <person name="Auber R.P."/>
            <person name="Gonzalez D.J."/>
            <person name="Wisecaver J.H."/>
            <person name="Moore B.S."/>
        </authorList>
    </citation>
    <scope>NUCLEOTIDE SEQUENCE [LARGE SCALE GENOMIC DNA]</scope>
    <source>
        <strain evidence="2 3">12B1</strain>
    </source>
</reference>
<feature type="region of interest" description="Disordered" evidence="1">
    <location>
        <begin position="385"/>
        <end position="484"/>
    </location>
</feature>
<evidence type="ECO:0008006" key="4">
    <source>
        <dbReference type="Google" id="ProtNLM"/>
    </source>
</evidence>
<dbReference type="Proteomes" id="UP001515480">
    <property type="component" value="Unassembled WGS sequence"/>
</dbReference>